<evidence type="ECO:0000256" key="1">
    <source>
        <dbReference type="ARBA" id="ARBA00010617"/>
    </source>
</evidence>
<dbReference type="Pfam" id="PF00067">
    <property type="entry name" value="p450"/>
    <property type="match status" value="1"/>
</dbReference>
<dbReference type="PANTHER" id="PTHR46696:SF6">
    <property type="entry name" value="P450, PUTATIVE (EUROFUNG)-RELATED"/>
    <property type="match status" value="1"/>
</dbReference>
<evidence type="ECO:0000313" key="3">
    <source>
        <dbReference type="EMBL" id="GAA3527367.1"/>
    </source>
</evidence>
<keyword evidence="4" id="KW-1185">Reference proteome</keyword>
<dbReference type="Gene3D" id="1.10.630.10">
    <property type="entry name" value="Cytochrome P450"/>
    <property type="match status" value="1"/>
</dbReference>
<organism evidence="3 4">
    <name type="scientific">Amycolatopsis ultiminotia</name>
    <dbReference type="NCBI Taxonomy" id="543629"/>
    <lineage>
        <taxon>Bacteria</taxon>
        <taxon>Bacillati</taxon>
        <taxon>Actinomycetota</taxon>
        <taxon>Actinomycetes</taxon>
        <taxon>Pseudonocardiales</taxon>
        <taxon>Pseudonocardiaceae</taxon>
        <taxon>Amycolatopsis</taxon>
    </lineage>
</organism>
<dbReference type="EMBL" id="BAAAZN010000001">
    <property type="protein sequence ID" value="GAA3527367.1"/>
    <property type="molecule type" value="Genomic_DNA"/>
</dbReference>
<keyword evidence="2" id="KW-0408">Iron</keyword>
<reference evidence="4" key="1">
    <citation type="journal article" date="2019" name="Int. J. Syst. Evol. Microbiol.">
        <title>The Global Catalogue of Microorganisms (GCM) 10K type strain sequencing project: providing services to taxonomists for standard genome sequencing and annotation.</title>
        <authorList>
            <consortium name="The Broad Institute Genomics Platform"/>
            <consortium name="The Broad Institute Genome Sequencing Center for Infectious Disease"/>
            <person name="Wu L."/>
            <person name="Ma J."/>
        </authorList>
    </citation>
    <scope>NUCLEOTIDE SEQUENCE [LARGE SCALE GENOMIC DNA]</scope>
    <source>
        <strain evidence="4">JCM 16898</strain>
    </source>
</reference>
<dbReference type="PROSITE" id="PS00086">
    <property type="entry name" value="CYTOCHROME_P450"/>
    <property type="match status" value="1"/>
</dbReference>
<dbReference type="InterPro" id="IPR036396">
    <property type="entry name" value="Cyt_P450_sf"/>
</dbReference>
<evidence type="ECO:0000313" key="4">
    <source>
        <dbReference type="Proteomes" id="UP001500689"/>
    </source>
</evidence>
<dbReference type="SUPFAM" id="SSF48264">
    <property type="entry name" value="Cytochrome P450"/>
    <property type="match status" value="1"/>
</dbReference>
<dbReference type="InterPro" id="IPR017972">
    <property type="entry name" value="Cyt_P450_CS"/>
</dbReference>
<dbReference type="InterPro" id="IPR002397">
    <property type="entry name" value="Cyt_P450_B"/>
</dbReference>
<evidence type="ECO:0000256" key="2">
    <source>
        <dbReference type="RuleBase" id="RU000461"/>
    </source>
</evidence>
<keyword evidence="2" id="KW-0560">Oxidoreductase</keyword>
<dbReference type="Proteomes" id="UP001500689">
    <property type="component" value="Unassembled WGS sequence"/>
</dbReference>
<comment type="similarity">
    <text evidence="1 2">Belongs to the cytochrome P450 family.</text>
</comment>
<accession>A0ABP6V5G6</accession>
<gene>
    <name evidence="3" type="ORF">GCM10022222_07960</name>
</gene>
<name>A0ABP6V5G6_9PSEU</name>
<dbReference type="InterPro" id="IPR001128">
    <property type="entry name" value="Cyt_P450"/>
</dbReference>
<keyword evidence="2" id="KW-0479">Metal-binding</keyword>
<protein>
    <recommendedName>
        <fullName evidence="5">Cytochrome P450</fullName>
    </recommendedName>
</protein>
<keyword evidence="2" id="KW-0349">Heme</keyword>
<comment type="caution">
    <text evidence="3">The sequence shown here is derived from an EMBL/GenBank/DDBJ whole genome shotgun (WGS) entry which is preliminary data.</text>
</comment>
<dbReference type="PRINTS" id="PR00385">
    <property type="entry name" value="P450"/>
</dbReference>
<evidence type="ECO:0008006" key="5">
    <source>
        <dbReference type="Google" id="ProtNLM"/>
    </source>
</evidence>
<dbReference type="RefSeq" id="WP_344855323.1">
    <property type="nucleotide sequence ID" value="NZ_BAAAZN010000001.1"/>
</dbReference>
<dbReference type="PANTHER" id="PTHR46696">
    <property type="entry name" value="P450, PUTATIVE (EUROFUNG)-RELATED"/>
    <property type="match status" value="1"/>
</dbReference>
<sequence>MTNTQPAELTGFNPMVSPHRENPHLFYRWSRTEEPVAYSPALNAYMVTRYDDIKAIVEDPETFSSANAIPTMWTNPPEVLEALDGLLPEASTVVNADEPAHAPLRQVLNHAFSGRRVRRQLPAMKRRAHELINAFLPDGRADLVGRYSDPYVQLVVSLVFGIPPEDVDRVQAWTDDYMLLMNPLAPVEGKVEAALRLHDYQDYVARMAADRRENPREDFMSDLVHGSDHFPPASHEDLHYMFRGLRFAGHDTTRDLMTSALLLMLGDGRSLWEQAAADRTILPKIIEETLRRDAPHRGLMRVTTREAELDGITLPEGTALLLLFGSANRDETRFDHPDEVDLNRPNVREHLAFGSGIHQCPGSQLARTEVRVAIETLLDRLPALRLVDGYEPAYIASYFFRGLERLDITW</sequence>
<proteinExistence type="inferred from homology"/>
<dbReference type="PRINTS" id="PR00359">
    <property type="entry name" value="BP450"/>
</dbReference>
<keyword evidence="2" id="KW-0503">Monooxygenase</keyword>